<evidence type="ECO:0000313" key="1">
    <source>
        <dbReference type="EMBL" id="RIB06167.1"/>
    </source>
</evidence>
<dbReference type="EMBL" id="QKWP01001859">
    <property type="protein sequence ID" value="RIB06167.1"/>
    <property type="molecule type" value="Genomic_DNA"/>
</dbReference>
<evidence type="ECO:0000313" key="2">
    <source>
        <dbReference type="Proteomes" id="UP000266673"/>
    </source>
</evidence>
<name>A0A397UAU4_9GLOM</name>
<keyword evidence="2" id="KW-1185">Reference proteome</keyword>
<organism evidence="1 2">
    <name type="scientific">Gigaspora rosea</name>
    <dbReference type="NCBI Taxonomy" id="44941"/>
    <lineage>
        <taxon>Eukaryota</taxon>
        <taxon>Fungi</taxon>
        <taxon>Fungi incertae sedis</taxon>
        <taxon>Mucoromycota</taxon>
        <taxon>Glomeromycotina</taxon>
        <taxon>Glomeromycetes</taxon>
        <taxon>Diversisporales</taxon>
        <taxon>Gigasporaceae</taxon>
        <taxon>Gigaspora</taxon>
    </lineage>
</organism>
<proteinExistence type="predicted"/>
<dbReference type="OrthoDB" id="2330783at2759"/>
<dbReference type="AlphaFoldDB" id="A0A397UAU4"/>
<accession>A0A397UAU4</accession>
<comment type="caution">
    <text evidence="1">The sequence shown here is derived from an EMBL/GenBank/DDBJ whole genome shotgun (WGS) entry which is preliminary data.</text>
</comment>
<reference evidence="1 2" key="1">
    <citation type="submission" date="2018-06" db="EMBL/GenBank/DDBJ databases">
        <title>Comparative genomics reveals the genomic features of Rhizophagus irregularis, R. cerebriforme, R. diaphanum and Gigaspora rosea, and their symbiotic lifestyle signature.</title>
        <authorList>
            <person name="Morin E."/>
            <person name="San Clemente H."/>
            <person name="Chen E.C.H."/>
            <person name="De La Providencia I."/>
            <person name="Hainaut M."/>
            <person name="Kuo A."/>
            <person name="Kohler A."/>
            <person name="Murat C."/>
            <person name="Tang N."/>
            <person name="Roy S."/>
            <person name="Loubradou J."/>
            <person name="Henrissat B."/>
            <person name="Grigoriev I.V."/>
            <person name="Corradi N."/>
            <person name="Roux C."/>
            <person name="Martin F.M."/>
        </authorList>
    </citation>
    <scope>NUCLEOTIDE SEQUENCE [LARGE SCALE GENOMIC DNA]</scope>
    <source>
        <strain evidence="1 2">DAOM 194757</strain>
    </source>
</reference>
<dbReference type="Proteomes" id="UP000266673">
    <property type="component" value="Unassembled WGS sequence"/>
</dbReference>
<protein>
    <submittedName>
        <fullName evidence="1">Uncharacterized protein</fullName>
    </submittedName>
</protein>
<sequence>MAKNKSYEVSLVSVGTIDSNLHYGPFSYHWWTICNESLVPIRLHMRTTTYLNGHDFILTVVKGNNEHSELPGYLCNCNSFYNTEPSSSSTNAITIVYQQIFRTKTRFSVQIFVFGLAWSKNNLWGYAGIGFKSSFLFQLEKQRCLFLQEIEEDICNITIIQKAEIKKVYCDYTPNLVWEKFFNEQGIKLTKLSKLTGLILFGIENDVTQQKLQNVEIPSCSLDDWNNKILMEKIFFIILNGELLVRLYPMNYQFNERELNAWKIMLRSIGCHNIIPCSKQNSEYEFWTRSPNPDTERDVLNQLYKLSFLTQPIDSSNIFWDSFNKSLMVNKNGENGKQRILSIIANDFKYKDLQENLLVSNDLISKARTHYHLYEPGNSTLKKPSYTREKLPTNKLHEFKNFINDKVHVIMSSYKTNKAGTPIKYLRNTKQSLWEKFHTEFPNEICCTTFMTKLQGSEYIYREDLGGLCSTCSHYEYEIFDDIRKLIESEIKDIIKKDIRIVKVRDFGTGVSDFEYSRKVYLNAQVNANLLDLDENSAILIVDYKMKILLKSSRETKAEFFGKKELDIHAYDHWSLDARQDSWFTASSLHAVIESLESRPKWISVISDNGPHYHNADLMIILSYWLEWYQISVKKWVFLEAGEAKTTIDSHHSQISHAIKRQVHLGLDIMEGADIEMAIKDIHGTSVAHLEPN</sequence>
<gene>
    <name evidence="1" type="ORF">C2G38_2217818</name>
</gene>